<comment type="caution">
    <text evidence="1">The sequence shown here is derived from an EMBL/GenBank/DDBJ whole genome shotgun (WGS) entry which is preliminary data.</text>
</comment>
<dbReference type="AlphaFoldDB" id="A0A1V3XJN5"/>
<proteinExistence type="predicted"/>
<evidence type="ECO:0000313" key="2">
    <source>
        <dbReference type="Proteomes" id="UP000189229"/>
    </source>
</evidence>
<reference evidence="1 2" key="1">
    <citation type="submission" date="2017-02" db="EMBL/GenBank/DDBJ databases">
        <title>Complete genome sequences of Mycobacterium kansasii strains isolated from rhesus macaques.</title>
        <authorList>
            <person name="Panda A."/>
            <person name="Nagaraj S."/>
            <person name="Zhao X."/>
            <person name="Tettelin H."/>
            <person name="Detolla L.J."/>
        </authorList>
    </citation>
    <scope>NUCLEOTIDE SEQUENCE [LARGE SCALE GENOMIC DNA]</scope>
    <source>
        <strain evidence="1 2">11-3813</strain>
    </source>
</reference>
<gene>
    <name evidence="1" type="ORF">BZL30_2451</name>
</gene>
<evidence type="ECO:0000313" key="1">
    <source>
        <dbReference type="EMBL" id="OOK79290.1"/>
    </source>
</evidence>
<organism evidence="1 2">
    <name type="scientific">Mycobacterium kansasii</name>
    <dbReference type="NCBI Taxonomy" id="1768"/>
    <lineage>
        <taxon>Bacteria</taxon>
        <taxon>Bacillati</taxon>
        <taxon>Actinomycetota</taxon>
        <taxon>Actinomycetes</taxon>
        <taxon>Mycobacteriales</taxon>
        <taxon>Mycobacteriaceae</taxon>
        <taxon>Mycobacterium</taxon>
    </lineage>
</organism>
<dbReference type="Proteomes" id="UP000189229">
    <property type="component" value="Unassembled WGS sequence"/>
</dbReference>
<sequence>MGPQCSAAHRFAADKWFLAGHDRRIARPADAGSPKLR</sequence>
<dbReference type="EMBL" id="MVBM01000002">
    <property type="protein sequence ID" value="OOK79290.1"/>
    <property type="molecule type" value="Genomic_DNA"/>
</dbReference>
<accession>A0A1V3XJN5</accession>
<protein>
    <submittedName>
        <fullName evidence="1">Uncharacterized protein</fullName>
    </submittedName>
</protein>
<name>A0A1V3XJN5_MYCKA</name>